<dbReference type="AlphaFoldDB" id="A0A2U3EC68"/>
<dbReference type="Proteomes" id="UP001287286">
    <property type="component" value="Unassembled WGS sequence"/>
</dbReference>
<feature type="domain" description="NADPH-dependent FMN reductase-like" evidence="2">
    <location>
        <begin position="99"/>
        <end position="244"/>
    </location>
</feature>
<evidence type="ECO:0000259" key="2">
    <source>
        <dbReference type="Pfam" id="PF03358"/>
    </source>
</evidence>
<dbReference type="PANTHER" id="PTHR30543:SF21">
    <property type="entry name" value="NAD(P)H-DEPENDENT FMN REDUCTASE LOT6"/>
    <property type="match status" value="1"/>
</dbReference>
<dbReference type="InterPro" id="IPR050712">
    <property type="entry name" value="NAD(P)H-dep_reductase"/>
</dbReference>
<protein>
    <recommendedName>
        <fullName evidence="2">NADPH-dependent FMN reductase-like domain-containing protein</fullName>
    </recommendedName>
</protein>
<reference evidence="3" key="3">
    <citation type="submission" date="2023-11" db="EMBL/GenBank/DDBJ databases">
        <authorList>
            <person name="Beijen E."/>
            <person name="Ohm R.A."/>
        </authorList>
    </citation>
    <scope>NUCLEOTIDE SEQUENCE</scope>
    <source>
        <strain evidence="3">CBS 150709</strain>
    </source>
</reference>
<reference evidence="4" key="1">
    <citation type="submission" date="2015-05" db="EMBL/GenBank/DDBJ databases">
        <authorList>
            <person name="Wang D.B."/>
            <person name="Wang M."/>
        </authorList>
    </citation>
    <scope>NUCLEOTIDE SEQUENCE</scope>
    <source>
        <strain evidence="4">36-1</strain>
    </source>
</reference>
<proteinExistence type="predicted"/>
<organism evidence="4 5">
    <name type="scientific">Purpureocillium lilacinum</name>
    <name type="common">Paecilomyces lilacinus</name>
    <dbReference type="NCBI Taxonomy" id="33203"/>
    <lineage>
        <taxon>Eukaryota</taxon>
        <taxon>Fungi</taxon>
        <taxon>Dikarya</taxon>
        <taxon>Ascomycota</taxon>
        <taxon>Pezizomycotina</taxon>
        <taxon>Sordariomycetes</taxon>
        <taxon>Hypocreomycetidae</taxon>
        <taxon>Hypocreales</taxon>
        <taxon>Ophiocordycipitaceae</taxon>
        <taxon>Purpureocillium</taxon>
    </lineage>
</organism>
<sequence>MRWAGLSAEHDYPGAPNASAKARVPIAESPSVASATVPRHVQAATPLPAQPSSPLDSSPSRPNDDDEQAAPISVPPRPRAAVKRHSSTAETTAMAAKQIALVTCSTRSPRLNPFITQHVERSIAPLLPATVGLATVDVAALALPLYDEPAIPSRLPADDPTPHYAHEHTRRWSALARRYDAFVFVTPQYNWSVPASLKNALDFLFHEWAGKPAAIVSYGGRGGGKSAAHLRDILHGLRMRPVEAAPGLTTSSTTLAHCLEAGSVGEADVRRWAEAGVEEQLEAMAKELRLLVVGWAGVPGAEKEAQSGIPASDDASWTWLRLRSGRLKTPALRVQPMAIHPATTAKMPRAVIRAAVTGIKPPTPARTVRSSYIARPQPMPRHGVKGITSRQSRKGIHTQIVSKSTLTITSTTASAISMGKGKEVSRPPAEGPSPPPYSERDAQSEAPPAYDEALSEQAIHTPTQYPRFPSVLNLYGSRFRWLSADLCGDDARQRLFQVDFHTGVIATGPLGPRPGIVLRKGPSSKAPVAGAAGWASASAATSCSCAPDSIVVLPNWDPDVSANLVEETMHGMTTSTGDLLFCFKVEAGEKQARREFAWVKLDGGGGGESSTKQHRFRLVQQSPSPWGKDGKGSDGSSSSSSKIEPGTLAMLSFYPTPAHTLHYFRLELTGVDLGPRWALMTVLTALRLWMLRVNLQNAPGEALFGPKRHATKSAH</sequence>
<evidence type="ECO:0000313" key="4">
    <source>
        <dbReference type="EMBL" id="PWI72099.1"/>
    </source>
</evidence>
<dbReference type="InterPro" id="IPR005025">
    <property type="entry name" value="FMN_Rdtase-like_dom"/>
</dbReference>
<dbReference type="Pfam" id="PF03358">
    <property type="entry name" value="FMN_red"/>
    <property type="match status" value="1"/>
</dbReference>
<evidence type="ECO:0000313" key="5">
    <source>
        <dbReference type="Proteomes" id="UP000245956"/>
    </source>
</evidence>
<dbReference type="Gene3D" id="3.40.50.360">
    <property type="match status" value="1"/>
</dbReference>
<dbReference type="PANTHER" id="PTHR30543">
    <property type="entry name" value="CHROMATE REDUCTASE"/>
    <property type="match status" value="1"/>
</dbReference>
<dbReference type="Proteomes" id="UP000245956">
    <property type="component" value="Unassembled WGS sequence"/>
</dbReference>
<feature type="region of interest" description="Disordered" evidence="1">
    <location>
        <begin position="412"/>
        <end position="453"/>
    </location>
</feature>
<name>A0A2U3EC68_PURLI</name>
<feature type="region of interest" description="Disordered" evidence="1">
    <location>
        <begin position="376"/>
        <end position="398"/>
    </location>
</feature>
<dbReference type="EMBL" id="JAWRVI010000004">
    <property type="protein sequence ID" value="KAK4093930.1"/>
    <property type="molecule type" value="Genomic_DNA"/>
</dbReference>
<dbReference type="GO" id="GO:0016491">
    <property type="term" value="F:oxidoreductase activity"/>
    <property type="evidence" value="ECO:0007669"/>
    <property type="project" value="InterPro"/>
</dbReference>
<reference evidence="4 5" key="2">
    <citation type="journal article" date="2016" name="Front. Microbiol.">
        <title>Genome and transcriptome sequences reveal the specific parasitism of the nematophagous Purpureocillium lilacinum 36-1.</title>
        <authorList>
            <person name="Xie J."/>
            <person name="Li S."/>
            <person name="Mo C."/>
            <person name="Xiao X."/>
            <person name="Peng D."/>
            <person name="Wang G."/>
            <person name="Xiao Y."/>
        </authorList>
    </citation>
    <scope>NUCLEOTIDE SEQUENCE [LARGE SCALE GENOMIC DNA]</scope>
    <source>
        <strain evidence="4 5">36-1</strain>
    </source>
</reference>
<comment type="caution">
    <text evidence="4">The sequence shown here is derived from an EMBL/GenBank/DDBJ whole genome shotgun (WGS) entry which is preliminary data.</text>
</comment>
<evidence type="ECO:0000313" key="3">
    <source>
        <dbReference type="EMBL" id="KAK4093930.1"/>
    </source>
</evidence>
<accession>A0A2U3EC68</accession>
<feature type="compositionally biased region" description="Low complexity" evidence="1">
    <location>
        <begin position="52"/>
        <end position="61"/>
    </location>
</feature>
<keyword evidence="6" id="KW-1185">Reference proteome</keyword>
<dbReference type="GO" id="GO:0005829">
    <property type="term" value="C:cytosol"/>
    <property type="evidence" value="ECO:0007669"/>
    <property type="project" value="TreeGrafter"/>
</dbReference>
<dbReference type="SUPFAM" id="SSF52218">
    <property type="entry name" value="Flavoproteins"/>
    <property type="match status" value="1"/>
</dbReference>
<dbReference type="EMBL" id="LCWV01000006">
    <property type="protein sequence ID" value="PWI72099.1"/>
    <property type="molecule type" value="Genomic_DNA"/>
</dbReference>
<dbReference type="InterPro" id="IPR029039">
    <property type="entry name" value="Flavoprotein-like_sf"/>
</dbReference>
<feature type="region of interest" description="Disordered" evidence="1">
    <location>
        <begin position="603"/>
        <end position="643"/>
    </location>
</feature>
<evidence type="ECO:0000313" key="6">
    <source>
        <dbReference type="Proteomes" id="UP001287286"/>
    </source>
</evidence>
<reference evidence="3 6" key="4">
    <citation type="journal article" date="2024" name="Microbiol. Resour. Announc.">
        <title>Genome annotations for the ascomycete fungi Trichoderma harzianum, Trichoderma aggressivum, and Purpureocillium lilacinum.</title>
        <authorList>
            <person name="Beijen E.P.W."/>
            <person name="Ohm R.A."/>
        </authorList>
    </citation>
    <scope>NUCLEOTIDE SEQUENCE [LARGE SCALE GENOMIC DNA]</scope>
    <source>
        <strain evidence="3 6">CBS 150709</strain>
    </source>
</reference>
<dbReference type="GO" id="GO:0010181">
    <property type="term" value="F:FMN binding"/>
    <property type="evidence" value="ECO:0007669"/>
    <property type="project" value="TreeGrafter"/>
</dbReference>
<feature type="region of interest" description="Disordered" evidence="1">
    <location>
        <begin position="1"/>
        <end position="90"/>
    </location>
</feature>
<evidence type="ECO:0000256" key="1">
    <source>
        <dbReference type="SAM" id="MobiDB-lite"/>
    </source>
</evidence>
<gene>
    <name evidence="4" type="ORF">PCL_10722</name>
    <name evidence="3" type="ORF">Purlil1_1421</name>
</gene>